<gene>
    <name evidence="1" type="ORF">A2U01_0002114</name>
</gene>
<dbReference type="Pfam" id="PF20206">
    <property type="entry name" value="Tra1_ring"/>
    <property type="match status" value="1"/>
</dbReference>
<keyword evidence="2" id="KW-1185">Reference proteome</keyword>
<evidence type="ECO:0000313" key="2">
    <source>
        <dbReference type="Proteomes" id="UP000265520"/>
    </source>
</evidence>
<proteinExistence type="predicted"/>
<dbReference type="Proteomes" id="UP000265520">
    <property type="component" value="Unassembled WGS sequence"/>
</dbReference>
<comment type="caution">
    <text evidence="1">The sequence shown here is derived from an EMBL/GenBank/DDBJ whole genome shotgun (WGS) entry which is preliminary data.</text>
</comment>
<evidence type="ECO:0000313" key="1">
    <source>
        <dbReference type="EMBL" id="MCH81329.1"/>
    </source>
</evidence>
<dbReference type="InterPro" id="IPR046805">
    <property type="entry name" value="Tra1_ring"/>
</dbReference>
<reference evidence="1 2" key="1">
    <citation type="journal article" date="2018" name="Front. Plant Sci.">
        <title>Red Clover (Trifolium pratense) and Zigzag Clover (T. medium) - A Picture of Genomic Similarities and Differences.</title>
        <authorList>
            <person name="Dluhosova J."/>
            <person name="Istvanek J."/>
            <person name="Nedelnik J."/>
            <person name="Repkova J."/>
        </authorList>
    </citation>
    <scope>NUCLEOTIDE SEQUENCE [LARGE SCALE GENOMIC DNA]</scope>
    <source>
        <strain evidence="2">cv. 10/8</strain>
        <tissue evidence="1">Leaf</tissue>
    </source>
</reference>
<name>A0A392M268_9FABA</name>
<dbReference type="AlphaFoldDB" id="A0A392M268"/>
<organism evidence="1 2">
    <name type="scientific">Trifolium medium</name>
    <dbReference type="NCBI Taxonomy" id="97028"/>
    <lineage>
        <taxon>Eukaryota</taxon>
        <taxon>Viridiplantae</taxon>
        <taxon>Streptophyta</taxon>
        <taxon>Embryophyta</taxon>
        <taxon>Tracheophyta</taxon>
        <taxon>Spermatophyta</taxon>
        <taxon>Magnoliopsida</taxon>
        <taxon>eudicotyledons</taxon>
        <taxon>Gunneridae</taxon>
        <taxon>Pentapetalae</taxon>
        <taxon>rosids</taxon>
        <taxon>fabids</taxon>
        <taxon>Fabales</taxon>
        <taxon>Fabaceae</taxon>
        <taxon>Papilionoideae</taxon>
        <taxon>50 kb inversion clade</taxon>
        <taxon>NPAAA clade</taxon>
        <taxon>Hologalegina</taxon>
        <taxon>IRL clade</taxon>
        <taxon>Trifolieae</taxon>
        <taxon>Trifolium</taxon>
    </lineage>
</organism>
<protein>
    <submittedName>
        <fullName evidence="1">Transformation/transcription domain-associated protein-like</fullName>
    </submittedName>
</protein>
<sequence length="171" mass="19156">MNRNCGMDAFCLNQALKFLLRVVSWDLVPWLEMSLLRHCLFQVKIVRGLIYASKEQEETGQVLPQVLRAVNNADKANSELAGLIVGCLYQQFLHSLIMRPLNLKTLDQQDGTVTTLTFCLALRPPLLKLTPGLVNFLQDAFLIAESDNNACVAKFINLRTACIELLCTTMA</sequence>
<dbReference type="EMBL" id="LXQA010002165">
    <property type="protein sequence ID" value="MCH81329.1"/>
    <property type="molecule type" value="Genomic_DNA"/>
</dbReference>
<accession>A0A392M268</accession>